<feature type="domain" description="G" evidence="6">
    <location>
        <begin position="401"/>
        <end position="463"/>
    </location>
</feature>
<feature type="region of interest" description="Disordered" evidence="5">
    <location>
        <begin position="745"/>
        <end position="791"/>
    </location>
</feature>
<keyword evidence="3" id="KW-0378">Hydrolase</keyword>
<feature type="compositionally biased region" description="Basic and acidic residues" evidence="5">
    <location>
        <begin position="334"/>
        <end position="360"/>
    </location>
</feature>
<reference evidence="7 8" key="1">
    <citation type="journal article" date="2015" name="PLoS Pathog.">
        <title>Leptomonas seymouri: Adaptations to the Dixenous Life Cycle Analyzed by Genome Sequencing, Transcriptome Profiling and Co-infection with Leishmania donovani.</title>
        <authorList>
            <person name="Kraeva N."/>
            <person name="Butenko A."/>
            <person name="Hlavacova J."/>
            <person name="Kostygov A."/>
            <person name="Myskova J."/>
            <person name="Grybchuk D."/>
            <person name="Lestinova T."/>
            <person name="Votypka J."/>
            <person name="Volf P."/>
            <person name="Opperdoes F."/>
            <person name="Flegontov P."/>
            <person name="Lukes J."/>
            <person name="Yurchenko V."/>
        </authorList>
    </citation>
    <scope>NUCLEOTIDE SEQUENCE [LARGE SCALE GENOMIC DNA]</scope>
    <source>
        <strain evidence="7 8">ATCC 30220</strain>
    </source>
</reference>
<evidence type="ECO:0000256" key="5">
    <source>
        <dbReference type="SAM" id="MobiDB-lite"/>
    </source>
</evidence>
<dbReference type="InterPro" id="IPR043358">
    <property type="entry name" value="GNL1-like"/>
</dbReference>
<dbReference type="GO" id="GO:0005829">
    <property type="term" value="C:cytosol"/>
    <property type="evidence" value="ECO:0007669"/>
    <property type="project" value="TreeGrafter"/>
</dbReference>
<dbReference type="Gene3D" id="3.40.50.300">
    <property type="entry name" value="P-loop containing nucleotide triphosphate hydrolases"/>
    <property type="match status" value="1"/>
</dbReference>
<accession>A0A0N1I3S3</accession>
<evidence type="ECO:0000259" key="6">
    <source>
        <dbReference type="Pfam" id="PF01926"/>
    </source>
</evidence>
<evidence type="ECO:0000256" key="1">
    <source>
        <dbReference type="ARBA" id="ARBA00022490"/>
    </source>
</evidence>
<gene>
    <name evidence="7" type="ORF">ABL78_4236</name>
</gene>
<organism evidence="7 8">
    <name type="scientific">Leptomonas seymouri</name>
    <dbReference type="NCBI Taxonomy" id="5684"/>
    <lineage>
        <taxon>Eukaryota</taxon>
        <taxon>Discoba</taxon>
        <taxon>Euglenozoa</taxon>
        <taxon>Kinetoplastea</taxon>
        <taxon>Metakinetoplastina</taxon>
        <taxon>Trypanosomatida</taxon>
        <taxon>Trypanosomatidae</taxon>
        <taxon>Leishmaniinae</taxon>
        <taxon>Leptomonas</taxon>
    </lineage>
</organism>
<dbReference type="VEuPathDB" id="TriTrypDB:Lsey_0120_0030"/>
<keyword evidence="1" id="KW-0963">Cytoplasm</keyword>
<comment type="caution">
    <text evidence="7">The sequence shown here is derived from an EMBL/GenBank/DDBJ whole genome shotgun (WGS) entry which is preliminary data.</text>
</comment>
<dbReference type="Proteomes" id="UP000038009">
    <property type="component" value="Unassembled WGS sequence"/>
</dbReference>
<keyword evidence="8" id="KW-1185">Reference proteome</keyword>
<dbReference type="EMBL" id="LJSK01000120">
    <property type="protein sequence ID" value="KPI86678.1"/>
    <property type="molecule type" value="Genomic_DNA"/>
</dbReference>
<feature type="compositionally biased region" description="Basic residues" evidence="5">
    <location>
        <begin position="757"/>
        <end position="767"/>
    </location>
</feature>
<sequence length="791" mass="89237">MSASLGKALQRSKRTTERQGWRNYRSALEEERNAALNAELRQQESSSSKNQLKSIWETNDLDNFLSIADAREQGYFAERDVRVVIGGRVHVVQQDKVVPQQMPGEDAHVDWLKLSESLIIPRRPQWDYQMSADEVQASEKQAFIDWRRSLAMLEEEHRILLTPYERNLEVWRQLWRVVERADIVSVILDARNPLMFRSTDFEKYVQSTQNSKGEPKKVVLLLNKSDLLTEAQRREWAGYFKSRGDVFFFFSARPLQPLSEESGIASSLALAEQRQGETMADEAEEEPQPRAEQECAAVQKLLKNTKEKTRHKKKALRAPIEVANPYELAAKRQALKEQAHAPKAKVEKPLTEEERARDARAATAAAKRQPWDVLDPVQLLDQFALMRSEAGVTDDNTPLMVGLVGYPNVGKSSTINAIIGCKKVVVSATPGKTKHFQTLAIPNERRVALCDCPGLVFPSFATTKAQMVCDGILPVDTATDTLEAVATICRRMTRQVLEAELNVSLLQRDDIDESDSLAERLLNAMARRRGYMASHDRPNKARAGKELLKLYVDGYFVYVEPPPTYRPGAEALSVDLYMAKLADACTAQEKAAAGPKRVTVHVATHHLNREGGGEAEGDAAEDEWEDEGDDLNSEEEEAWADLDEADDARALSEPGDAERLSVDMDLEEAAPPMFYARPHALRDTFTRYELFNLEANEARIEALRGVERRRKKRTNHQLEPDTYTFVNRQGEVELRIDDDDGVLELVTPSGGPVRPATKAKTKSKRQQRREMKSSGVGPQNRYGQRKGVQDY</sequence>
<dbReference type="PANTHER" id="PTHR45709">
    <property type="entry name" value="LARGE SUBUNIT GTPASE 1 HOMOLOG-RELATED"/>
    <property type="match status" value="1"/>
</dbReference>
<proteinExistence type="predicted"/>
<feature type="region of interest" description="Disordered" evidence="5">
    <location>
        <begin position="607"/>
        <end position="638"/>
    </location>
</feature>
<protein>
    <recommendedName>
        <fullName evidence="6">G domain-containing protein</fullName>
    </recommendedName>
</protein>
<dbReference type="SUPFAM" id="SSF52540">
    <property type="entry name" value="P-loop containing nucleoside triphosphate hydrolases"/>
    <property type="match status" value="1"/>
</dbReference>
<feature type="compositionally biased region" description="Acidic residues" evidence="5">
    <location>
        <begin position="613"/>
        <end position="638"/>
    </location>
</feature>
<feature type="region of interest" description="Disordered" evidence="5">
    <location>
        <begin position="270"/>
        <end position="291"/>
    </location>
</feature>
<evidence type="ECO:0000313" key="7">
    <source>
        <dbReference type="EMBL" id="KPI86678.1"/>
    </source>
</evidence>
<keyword evidence="4" id="KW-0342">GTP-binding</keyword>
<evidence type="ECO:0000256" key="3">
    <source>
        <dbReference type="ARBA" id="ARBA00022801"/>
    </source>
</evidence>
<dbReference type="InterPro" id="IPR027417">
    <property type="entry name" value="P-loop_NTPase"/>
</dbReference>
<dbReference type="PANTHER" id="PTHR45709:SF2">
    <property type="entry name" value="LARGE SUBUNIT GTPASE 1 HOMOLOG"/>
    <property type="match status" value="1"/>
</dbReference>
<dbReference type="Pfam" id="PF01926">
    <property type="entry name" value="MMR_HSR1"/>
    <property type="match status" value="1"/>
</dbReference>
<evidence type="ECO:0000313" key="8">
    <source>
        <dbReference type="Proteomes" id="UP000038009"/>
    </source>
</evidence>
<dbReference type="InterPro" id="IPR006073">
    <property type="entry name" value="GTP-bd"/>
</dbReference>
<evidence type="ECO:0000256" key="4">
    <source>
        <dbReference type="ARBA" id="ARBA00023134"/>
    </source>
</evidence>
<feature type="region of interest" description="Disordered" evidence="5">
    <location>
        <begin position="1"/>
        <end position="23"/>
    </location>
</feature>
<dbReference type="GO" id="GO:0005525">
    <property type="term" value="F:GTP binding"/>
    <property type="evidence" value="ECO:0007669"/>
    <property type="project" value="UniProtKB-KW"/>
</dbReference>
<dbReference type="OrthoDB" id="61815at2759"/>
<dbReference type="GO" id="GO:0003924">
    <property type="term" value="F:GTPase activity"/>
    <property type="evidence" value="ECO:0007669"/>
    <property type="project" value="InterPro"/>
</dbReference>
<dbReference type="CDD" id="cd01857">
    <property type="entry name" value="HSR1_MMR1"/>
    <property type="match status" value="1"/>
</dbReference>
<keyword evidence="2" id="KW-0547">Nucleotide-binding</keyword>
<name>A0A0N1I3S3_LEPSE</name>
<dbReference type="OMA" id="RRRTNHQ"/>
<feature type="region of interest" description="Disordered" evidence="5">
    <location>
        <begin position="334"/>
        <end position="363"/>
    </location>
</feature>
<dbReference type="AlphaFoldDB" id="A0A0N1I3S3"/>
<evidence type="ECO:0000256" key="2">
    <source>
        <dbReference type="ARBA" id="ARBA00022741"/>
    </source>
</evidence>